<proteinExistence type="predicted"/>
<dbReference type="AlphaFoldDB" id="A0A832YZ88"/>
<comment type="caution">
    <text evidence="1">The sequence shown here is derived from an EMBL/GenBank/DDBJ whole genome shotgun (WGS) entry which is preliminary data.</text>
</comment>
<organism evidence="1 2">
    <name type="scientific">Ignisphaera aggregans</name>
    <dbReference type="NCBI Taxonomy" id="334771"/>
    <lineage>
        <taxon>Archaea</taxon>
        <taxon>Thermoproteota</taxon>
        <taxon>Thermoprotei</taxon>
        <taxon>Desulfurococcales</taxon>
        <taxon>Desulfurococcaceae</taxon>
        <taxon>Ignisphaera</taxon>
    </lineage>
</organism>
<accession>A0A832YZ88</accession>
<dbReference type="EMBL" id="DQTV01000041">
    <property type="protein sequence ID" value="HIP56852.1"/>
    <property type="molecule type" value="Genomic_DNA"/>
</dbReference>
<sequence length="112" mass="12985">MRLRAIELSLASLLREYAQTFGIAYAILSKSPLSRNLILILRFVESDRFGDRLSLILDFVTLLPPMPIDVYDFDTLPREFLMYSLRHGKVVYVGNYETYIRDLERLFGTSSS</sequence>
<reference evidence="1" key="1">
    <citation type="journal article" date="2020" name="ISME J.">
        <title>Gammaproteobacteria mediating utilization of methyl-, sulfur- and petroleum organic compounds in deep ocean hydrothermal plumes.</title>
        <authorList>
            <person name="Zhou Z."/>
            <person name="Liu Y."/>
            <person name="Pan J."/>
            <person name="Cron B.R."/>
            <person name="Toner B.M."/>
            <person name="Anantharaman K."/>
            <person name="Breier J.A."/>
            <person name="Dick G.J."/>
            <person name="Li M."/>
        </authorList>
    </citation>
    <scope>NUCLEOTIDE SEQUENCE</scope>
    <source>
        <strain evidence="1">SZUA-1435</strain>
    </source>
</reference>
<name>A0A832YZ88_9CREN</name>
<dbReference type="Proteomes" id="UP000605805">
    <property type="component" value="Unassembled WGS sequence"/>
</dbReference>
<protein>
    <submittedName>
        <fullName evidence="1">Uncharacterized protein</fullName>
    </submittedName>
</protein>
<evidence type="ECO:0000313" key="1">
    <source>
        <dbReference type="EMBL" id="HIP56852.1"/>
    </source>
</evidence>
<evidence type="ECO:0000313" key="2">
    <source>
        <dbReference type="Proteomes" id="UP000605805"/>
    </source>
</evidence>
<gene>
    <name evidence="1" type="ORF">EYH02_02115</name>
</gene>